<dbReference type="Gene3D" id="3.30.1370.60">
    <property type="entry name" value="Hypothetical oxidoreductase yiak, domain 2"/>
    <property type="match status" value="1"/>
</dbReference>
<name>A0A1G8DGE0_9PSED</name>
<sequence length="343" mass="36205">MSSPRDPVDTQTISFSDLTELLRQIFMRHGTSAEVAAVLAENCASAERDGSHSHGIFRIKGYLSSLAAGWVDGQAVPKVEDVGAGFVRVDAGGGFAQPAMQAAKALLIEKARTAGIAILAIRNSHHFAALWPDVEPFAQEGLVALSVVNSMTCVVPHDAQKPLFGTNPIAFAAPRAGGQPIVFDMATSAIAHGDVQIAAREGRLLPPGMGVDRAGHPTEDPKAILDGGALLPFGGYKGSALSMMVELLSAALTGGNFSFGFDMSTKPGAQTPWTGQMIIVIDPDKGSGHAFAERSEELVRQMHGVGQQRMPGDRRYRQREQSLAEGIVLSTDDLNRLKALASA</sequence>
<evidence type="ECO:0000256" key="2">
    <source>
        <dbReference type="ARBA" id="ARBA00011738"/>
    </source>
</evidence>
<keyword evidence="10" id="KW-1185">Reference proteome</keyword>
<dbReference type="PANTHER" id="PTHR11091:SF0">
    <property type="entry name" value="MALATE DEHYDROGENASE"/>
    <property type="match status" value="1"/>
</dbReference>
<comment type="catalytic activity">
    <reaction evidence="6">
        <text>L-proline + NADP(+) = 1-pyrroline-2-carboxylate + NADPH + H(+)</text>
        <dbReference type="Rhea" id="RHEA:20317"/>
        <dbReference type="ChEBI" id="CHEBI:15378"/>
        <dbReference type="ChEBI" id="CHEBI:39785"/>
        <dbReference type="ChEBI" id="CHEBI:57783"/>
        <dbReference type="ChEBI" id="CHEBI:58349"/>
        <dbReference type="ChEBI" id="CHEBI:60039"/>
        <dbReference type="EC" id="1.5.1.21"/>
    </reaction>
</comment>
<dbReference type="Pfam" id="PF02615">
    <property type="entry name" value="Ldh_2"/>
    <property type="match status" value="1"/>
</dbReference>
<organism evidence="9 10">
    <name type="scientific">Pseudomonas abietaniphila</name>
    <dbReference type="NCBI Taxonomy" id="89065"/>
    <lineage>
        <taxon>Bacteria</taxon>
        <taxon>Pseudomonadati</taxon>
        <taxon>Pseudomonadota</taxon>
        <taxon>Gammaproteobacteria</taxon>
        <taxon>Pseudomonadales</taxon>
        <taxon>Pseudomonadaceae</taxon>
        <taxon>Pseudomonas</taxon>
    </lineage>
</organism>
<evidence type="ECO:0000256" key="8">
    <source>
        <dbReference type="ARBA" id="ARBA00068106"/>
    </source>
</evidence>
<dbReference type="InterPro" id="IPR036111">
    <property type="entry name" value="Mal/L-sulfo/L-lacto_DH-like_sf"/>
</dbReference>
<dbReference type="STRING" id="89065.SAMN05216605_10738"/>
<evidence type="ECO:0000313" key="10">
    <source>
        <dbReference type="Proteomes" id="UP000182894"/>
    </source>
</evidence>
<dbReference type="Gene3D" id="1.10.1530.10">
    <property type="match status" value="1"/>
</dbReference>
<accession>A0A1G8DGE0</accession>
<dbReference type="EC" id="1.5.1.21" evidence="7"/>
<dbReference type="GO" id="GO:0047125">
    <property type="term" value="F:delta1-piperideine-2-carboxylate reductase activity"/>
    <property type="evidence" value="ECO:0007669"/>
    <property type="project" value="UniProtKB-EC"/>
</dbReference>
<dbReference type="SUPFAM" id="SSF89733">
    <property type="entry name" value="L-sulfolactate dehydrogenase-like"/>
    <property type="match status" value="1"/>
</dbReference>
<evidence type="ECO:0000256" key="5">
    <source>
        <dbReference type="ARBA" id="ARBA00050122"/>
    </source>
</evidence>
<dbReference type="FunFam" id="3.30.1370.60:FF:000002">
    <property type="entry name" value="Malate/L-lactate family dehydrogenase"/>
    <property type="match status" value="1"/>
</dbReference>
<dbReference type="RefSeq" id="WP_074753214.1">
    <property type="nucleotide sequence ID" value="NZ_FNCO01000007.1"/>
</dbReference>
<dbReference type="PANTHER" id="PTHR11091">
    <property type="entry name" value="OXIDOREDUCTASE-RELATED"/>
    <property type="match status" value="1"/>
</dbReference>
<dbReference type="Proteomes" id="UP000182894">
    <property type="component" value="Unassembled WGS sequence"/>
</dbReference>
<evidence type="ECO:0000256" key="3">
    <source>
        <dbReference type="ARBA" id="ARBA00022857"/>
    </source>
</evidence>
<gene>
    <name evidence="9" type="ORF">SAMN05216605_10738</name>
</gene>
<dbReference type="AlphaFoldDB" id="A0A1G8DGE0"/>
<comment type="subunit">
    <text evidence="2">Homodimer.</text>
</comment>
<dbReference type="GO" id="GO:0050241">
    <property type="term" value="F:pyrroline-2-carboxylate reductase activity"/>
    <property type="evidence" value="ECO:0007669"/>
    <property type="project" value="UniProtKB-ARBA"/>
</dbReference>
<evidence type="ECO:0000256" key="4">
    <source>
        <dbReference type="ARBA" id="ARBA00023002"/>
    </source>
</evidence>
<dbReference type="EMBL" id="FNCO01000007">
    <property type="protein sequence ID" value="SDH56701.1"/>
    <property type="molecule type" value="Genomic_DNA"/>
</dbReference>
<dbReference type="InterPro" id="IPR043144">
    <property type="entry name" value="Mal/L-sulf/L-lact_DH-like_ah"/>
</dbReference>
<comment type="similarity">
    <text evidence="1">Belongs to the LDH2/MDH2 oxidoreductase family.</text>
</comment>
<dbReference type="InterPro" id="IPR003767">
    <property type="entry name" value="Malate/L-lactate_DH-like"/>
</dbReference>
<evidence type="ECO:0000256" key="1">
    <source>
        <dbReference type="ARBA" id="ARBA00006056"/>
    </source>
</evidence>
<protein>
    <recommendedName>
        <fullName evidence="8">Delta(1)-pyrroline-2-carboxylate/Delta(1)-piperideine-2-carboxylate reductase</fullName>
        <ecNumber evidence="7">1.5.1.21</ecNumber>
    </recommendedName>
</protein>
<dbReference type="InterPro" id="IPR043143">
    <property type="entry name" value="Mal/L-sulf/L-lact_DH-like_NADP"/>
</dbReference>
<comment type="catalytic activity">
    <reaction evidence="5">
        <text>L-pipecolate + NADP(+) = Delta(1)-piperideine-2-carboxylate + NADPH + H(+)</text>
        <dbReference type="Rhea" id="RHEA:12524"/>
        <dbReference type="ChEBI" id="CHEBI:15378"/>
        <dbReference type="ChEBI" id="CHEBI:57783"/>
        <dbReference type="ChEBI" id="CHEBI:58349"/>
        <dbReference type="ChEBI" id="CHEBI:61185"/>
        <dbReference type="ChEBI" id="CHEBI:77631"/>
        <dbReference type="EC" id="1.5.1.21"/>
    </reaction>
</comment>
<dbReference type="GO" id="GO:0006560">
    <property type="term" value="P:proline metabolic process"/>
    <property type="evidence" value="ECO:0007669"/>
    <property type="project" value="UniProtKB-ARBA"/>
</dbReference>
<evidence type="ECO:0000256" key="6">
    <source>
        <dbReference type="ARBA" id="ARBA00052446"/>
    </source>
</evidence>
<dbReference type="GO" id="GO:0042803">
    <property type="term" value="F:protein homodimerization activity"/>
    <property type="evidence" value="ECO:0007669"/>
    <property type="project" value="UniProtKB-ARBA"/>
</dbReference>
<reference evidence="10" key="1">
    <citation type="submission" date="2016-10" db="EMBL/GenBank/DDBJ databases">
        <authorList>
            <person name="Varghese N."/>
            <person name="Submissions S."/>
        </authorList>
    </citation>
    <scope>NUCLEOTIDE SEQUENCE [LARGE SCALE GENOMIC DNA]</scope>
    <source>
        <strain evidence="10">ATCC 700689</strain>
    </source>
</reference>
<evidence type="ECO:0000256" key="7">
    <source>
        <dbReference type="ARBA" id="ARBA00066966"/>
    </source>
</evidence>
<keyword evidence="4" id="KW-0560">Oxidoreductase</keyword>
<proteinExistence type="inferred from homology"/>
<dbReference type="OrthoDB" id="9769447at2"/>
<keyword evidence="3" id="KW-0521">NADP</keyword>
<evidence type="ECO:0000313" key="9">
    <source>
        <dbReference type="EMBL" id="SDH56701.1"/>
    </source>
</evidence>